<sequence length="378" mass="43556">MAKRKRRADNGSITVENFNLRARLRWTHEEKQYCLALGMDYTKQAVAVGESIGARIRLDILANDFDYTLSRYKALLPHSKPVEPQKVVEDRNTLSDVFKRFIAFKSKQLYHRSVNQYQTLLNNLDKSGLGNVLITKLDVPTANKLIDYLAQDITPATLRARIGKLRACLSWAGVDDSKNPFKKIDIKSQLRKPPKPFTQQEIRSILDVFDARYPHYYNYVYFRFCVGARTGEINALTWNDIDWEDRTITISKSLSAKREIKPTKTGCNRTIVLTDDLLNLLKSMWKRGKFAPTDFIFTTPARLAIIDHKFARDYWRPALAIAKIPYRRPYNSRHSFVSHALSIGIPPTDVSAVTGHHPVTMLQFYYGHVKSTQLPKLY</sequence>
<dbReference type="HOGENOM" id="CLU_027562_8_0_3"/>
<reference evidence="7 8" key="1">
    <citation type="submission" date="2012-06" db="EMBL/GenBank/DDBJ databases">
        <title>Finished chromosome of genome of Chroococcidiopsis thermalis PCC 7203.</title>
        <authorList>
            <consortium name="US DOE Joint Genome Institute"/>
            <person name="Gugger M."/>
            <person name="Coursin T."/>
            <person name="Rippka R."/>
            <person name="Tandeau De Marsac N."/>
            <person name="Huntemann M."/>
            <person name="Wei C.-L."/>
            <person name="Han J."/>
            <person name="Detter J.C."/>
            <person name="Han C."/>
            <person name="Tapia R."/>
            <person name="Davenport K."/>
            <person name="Daligault H."/>
            <person name="Erkkila T."/>
            <person name="Gu W."/>
            <person name="Munk A.C.C."/>
            <person name="Teshima H."/>
            <person name="Xu Y."/>
            <person name="Chain P."/>
            <person name="Chen A."/>
            <person name="Krypides N."/>
            <person name="Mavromatis K."/>
            <person name="Markowitz V."/>
            <person name="Szeto E."/>
            <person name="Ivanova N."/>
            <person name="Mikhailova N."/>
            <person name="Ovchinnikova G."/>
            <person name="Pagani I."/>
            <person name="Pati A."/>
            <person name="Goodwin L."/>
            <person name="Peters L."/>
            <person name="Pitluck S."/>
            <person name="Woyke T."/>
            <person name="Kerfeld C."/>
        </authorList>
    </citation>
    <scope>NUCLEOTIDE SEQUENCE [LARGE SCALE GENOMIC DNA]</scope>
    <source>
        <strain evidence="7 8">PCC 7203</strain>
    </source>
</reference>
<evidence type="ECO:0000259" key="6">
    <source>
        <dbReference type="PROSITE" id="PS51900"/>
    </source>
</evidence>
<dbReference type="SUPFAM" id="SSF56349">
    <property type="entry name" value="DNA breaking-rejoining enzymes"/>
    <property type="match status" value="1"/>
</dbReference>
<dbReference type="CDD" id="cd01189">
    <property type="entry name" value="INT_ICEBs1_C_like"/>
    <property type="match status" value="1"/>
</dbReference>
<dbReference type="EMBL" id="CP003597">
    <property type="protein sequence ID" value="AFY86710.1"/>
    <property type="molecule type" value="Genomic_DNA"/>
</dbReference>
<dbReference type="PROSITE" id="PS51900">
    <property type="entry name" value="CB"/>
    <property type="match status" value="1"/>
</dbReference>
<dbReference type="InterPro" id="IPR050090">
    <property type="entry name" value="Tyrosine_recombinase_XerCD"/>
</dbReference>
<keyword evidence="3" id="KW-0233">DNA recombination</keyword>
<dbReference type="STRING" id="251229.Chro_1183"/>
<accession>K9TVW8</accession>
<dbReference type="InterPro" id="IPR011010">
    <property type="entry name" value="DNA_brk_join_enz"/>
</dbReference>
<dbReference type="InParanoid" id="K9TVW8"/>
<dbReference type="KEGG" id="cthe:Chro_1183"/>
<dbReference type="InterPro" id="IPR044068">
    <property type="entry name" value="CB"/>
</dbReference>
<gene>
    <name evidence="7" type="ORF">Chro_1183</name>
</gene>
<keyword evidence="2 4" id="KW-0238">DNA-binding</keyword>
<dbReference type="GO" id="GO:0006310">
    <property type="term" value="P:DNA recombination"/>
    <property type="evidence" value="ECO:0007669"/>
    <property type="project" value="UniProtKB-KW"/>
</dbReference>
<dbReference type="Gene3D" id="1.10.443.10">
    <property type="entry name" value="Intergrase catalytic core"/>
    <property type="match status" value="1"/>
</dbReference>
<dbReference type="OrthoDB" id="530235at2"/>
<feature type="domain" description="Tyr recombinase" evidence="5">
    <location>
        <begin position="192"/>
        <end position="378"/>
    </location>
</feature>
<evidence type="ECO:0000313" key="8">
    <source>
        <dbReference type="Proteomes" id="UP000010384"/>
    </source>
</evidence>
<comment type="similarity">
    <text evidence="1">Belongs to the 'phage' integrase family.</text>
</comment>
<dbReference type="InterPro" id="IPR002104">
    <property type="entry name" value="Integrase_catalytic"/>
</dbReference>
<dbReference type="InterPro" id="IPR010998">
    <property type="entry name" value="Integrase_recombinase_N"/>
</dbReference>
<dbReference type="InterPro" id="IPR013762">
    <property type="entry name" value="Integrase-like_cat_sf"/>
</dbReference>
<dbReference type="PANTHER" id="PTHR30349:SF64">
    <property type="entry name" value="PROPHAGE INTEGRASE INTD-RELATED"/>
    <property type="match status" value="1"/>
</dbReference>
<dbReference type="PROSITE" id="PS51898">
    <property type="entry name" value="TYR_RECOMBINASE"/>
    <property type="match status" value="1"/>
</dbReference>
<dbReference type="eggNOG" id="COG0582">
    <property type="taxonomic scope" value="Bacteria"/>
</dbReference>
<dbReference type="AlphaFoldDB" id="K9TVW8"/>
<evidence type="ECO:0000256" key="4">
    <source>
        <dbReference type="PROSITE-ProRule" id="PRU01248"/>
    </source>
</evidence>
<protein>
    <submittedName>
        <fullName evidence="7">Integrase family protein</fullName>
    </submittedName>
</protein>
<evidence type="ECO:0000256" key="1">
    <source>
        <dbReference type="ARBA" id="ARBA00008857"/>
    </source>
</evidence>
<dbReference type="Pfam" id="PF00589">
    <property type="entry name" value="Phage_integrase"/>
    <property type="match status" value="1"/>
</dbReference>
<proteinExistence type="inferred from homology"/>
<dbReference type="Gene3D" id="1.10.150.130">
    <property type="match status" value="1"/>
</dbReference>
<dbReference type="PANTHER" id="PTHR30349">
    <property type="entry name" value="PHAGE INTEGRASE-RELATED"/>
    <property type="match status" value="1"/>
</dbReference>
<organism evidence="7 8">
    <name type="scientific">Chroococcidiopsis thermalis (strain PCC 7203)</name>
    <dbReference type="NCBI Taxonomy" id="251229"/>
    <lineage>
        <taxon>Bacteria</taxon>
        <taxon>Bacillati</taxon>
        <taxon>Cyanobacteriota</taxon>
        <taxon>Cyanophyceae</taxon>
        <taxon>Chroococcidiopsidales</taxon>
        <taxon>Chroococcidiopsidaceae</taxon>
        <taxon>Chroococcidiopsis</taxon>
    </lineage>
</organism>
<dbReference type="GO" id="GO:0015074">
    <property type="term" value="P:DNA integration"/>
    <property type="evidence" value="ECO:0007669"/>
    <property type="project" value="InterPro"/>
</dbReference>
<evidence type="ECO:0000259" key="5">
    <source>
        <dbReference type="PROSITE" id="PS51898"/>
    </source>
</evidence>
<dbReference type="Proteomes" id="UP000010384">
    <property type="component" value="Chromosome"/>
</dbReference>
<keyword evidence="8" id="KW-1185">Reference proteome</keyword>
<feature type="domain" description="Core-binding (CB)" evidence="6">
    <location>
        <begin position="92"/>
        <end position="173"/>
    </location>
</feature>
<name>K9TVW8_CHRTP</name>
<dbReference type="GO" id="GO:0003677">
    <property type="term" value="F:DNA binding"/>
    <property type="evidence" value="ECO:0007669"/>
    <property type="project" value="UniProtKB-UniRule"/>
</dbReference>
<dbReference type="RefSeq" id="WP_015153258.1">
    <property type="nucleotide sequence ID" value="NC_019695.1"/>
</dbReference>
<evidence type="ECO:0000256" key="2">
    <source>
        <dbReference type="ARBA" id="ARBA00023125"/>
    </source>
</evidence>
<evidence type="ECO:0000256" key="3">
    <source>
        <dbReference type="ARBA" id="ARBA00023172"/>
    </source>
</evidence>
<evidence type="ECO:0000313" key="7">
    <source>
        <dbReference type="EMBL" id="AFY86710.1"/>
    </source>
</evidence>